<reference evidence="2 3" key="1">
    <citation type="submission" date="2020-07" db="EMBL/GenBank/DDBJ databases">
        <title>Sequencing the genomes of 1000 actinobacteria strains.</title>
        <authorList>
            <person name="Klenk H.-P."/>
        </authorList>
    </citation>
    <scope>NUCLEOTIDE SEQUENCE [LARGE SCALE GENOMIC DNA]</scope>
    <source>
        <strain evidence="2 3">DSM 22083</strain>
    </source>
</reference>
<dbReference type="EMBL" id="JACCBU010000001">
    <property type="protein sequence ID" value="NYE73545.1"/>
    <property type="molecule type" value="Genomic_DNA"/>
</dbReference>
<organism evidence="2 3">
    <name type="scientific">Microlunatus parietis</name>
    <dbReference type="NCBI Taxonomy" id="682979"/>
    <lineage>
        <taxon>Bacteria</taxon>
        <taxon>Bacillati</taxon>
        <taxon>Actinomycetota</taxon>
        <taxon>Actinomycetes</taxon>
        <taxon>Propionibacteriales</taxon>
        <taxon>Propionibacteriaceae</taxon>
        <taxon>Microlunatus</taxon>
    </lineage>
</organism>
<dbReference type="AlphaFoldDB" id="A0A7Y9LE61"/>
<keyword evidence="1" id="KW-0812">Transmembrane</keyword>
<dbReference type="Proteomes" id="UP000569914">
    <property type="component" value="Unassembled WGS sequence"/>
</dbReference>
<feature type="transmembrane region" description="Helical" evidence="1">
    <location>
        <begin position="63"/>
        <end position="88"/>
    </location>
</feature>
<feature type="transmembrane region" description="Helical" evidence="1">
    <location>
        <begin position="18"/>
        <end position="43"/>
    </location>
</feature>
<evidence type="ECO:0000256" key="1">
    <source>
        <dbReference type="SAM" id="Phobius"/>
    </source>
</evidence>
<proteinExistence type="predicted"/>
<feature type="transmembrane region" description="Helical" evidence="1">
    <location>
        <begin position="145"/>
        <end position="166"/>
    </location>
</feature>
<keyword evidence="1" id="KW-1133">Transmembrane helix</keyword>
<sequence>MSLPGTEAVRPRTAPTMIIAAVLAPLGGLACSVISYLMAMAAVDALPLRTLFNGPIPLQGFRPLGLVAALIGLIVIAVLVALIVWLVARAASPRYGFAAVLFGGWMAVILGGWLAALVTAPLVAMDIRFPPDMIGQMVLQRIGAGGGWGLYWGWLTGLAAAVVFLITNRGGRGGPVPGQPTP</sequence>
<comment type="caution">
    <text evidence="2">The sequence shown here is derived from an EMBL/GenBank/DDBJ whole genome shotgun (WGS) entry which is preliminary data.</text>
</comment>
<accession>A0A7Y9LE61</accession>
<evidence type="ECO:0000313" key="2">
    <source>
        <dbReference type="EMBL" id="NYE73545.1"/>
    </source>
</evidence>
<evidence type="ECO:0000313" key="3">
    <source>
        <dbReference type="Proteomes" id="UP000569914"/>
    </source>
</evidence>
<keyword evidence="3" id="KW-1185">Reference proteome</keyword>
<dbReference type="RefSeq" id="WP_179755112.1">
    <property type="nucleotide sequence ID" value="NZ_JACCBU010000001.1"/>
</dbReference>
<keyword evidence="1" id="KW-0472">Membrane</keyword>
<gene>
    <name evidence="2" type="ORF">BKA15_004874</name>
</gene>
<feature type="transmembrane region" description="Helical" evidence="1">
    <location>
        <begin position="95"/>
        <end position="125"/>
    </location>
</feature>
<name>A0A7Y9LE61_9ACTN</name>
<protein>
    <submittedName>
        <fullName evidence="2">Cation transporter-like permease</fullName>
    </submittedName>
</protein>